<dbReference type="GO" id="GO:0003952">
    <property type="term" value="F:NAD+ synthase (glutamine-hydrolyzing) activity"/>
    <property type="evidence" value="ECO:0007669"/>
    <property type="project" value="UniProtKB-UniRule"/>
</dbReference>
<feature type="active site" description="Proton acceptor; for glutaminase activity" evidence="7">
    <location>
        <position position="41"/>
    </location>
</feature>
<keyword evidence="6 7" id="KW-0520">NAD</keyword>
<evidence type="ECO:0000256" key="4">
    <source>
        <dbReference type="ARBA" id="ARBA00022741"/>
    </source>
</evidence>
<sequence length="546" mass="59234">MRIGLAQLNPVVGDLPGNVRRVQQALEHASESKPDLVVFSELMLTGYPPRDLLARSWFIDRVEAGLADIARISERFPDIGIIIGAPVRSSGGLGKGLHNAAILFVGGRELSRQAKSLLPTYDVFDETRYFAPAEGVRLAEFRGERIGMSICEDAWNSPEMWERAEYQRDPVAELASAGATLMVNISASPFAVGKEAVRKRLIAGHAARHHVPFVFVNQVGGNDELVFDGRSMAFDRQGRPQLVMASFQEGLALVEAGDDGSDTNYRELESVESIHDALVLGLRDYVRKCGFTKVVLGLSGGIDSAVVCCLAASAIGPENVLGITMPSEYSSRGSVEDSRRLADNLGIEFREVGITGAYHAYLALLEHEFTGRKPDATEENIQARVRGNILMAVSNKLGHLVLATGNKSELAVGYCTLYGDMSGGLCVLADVPKTTVYSLADHINRRGEVIPAAVIRKPPSAELRPDQTDQDTLPPYDVLDAVIAGYVDEGLSADQIVASGLERKTVEWVIGAVNRNEYKRRQAAPGLKVTSRAFGTGWRMPIAARY</sequence>
<dbReference type="NCBIfam" id="NF010588">
    <property type="entry name" value="PRK13981.1"/>
    <property type="match status" value="1"/>
</dbReference>
<feature type="domain" description="CN hydrolase" evidence="10">
    <location>
        <begin position="1"/>
        <end position="260"/>
    </location>
</feature>
<dbReference type="PANTHER" id="PTHR23090">
    <property type="entry name" value="NH 3 /GLUTAMINE-DEPENDENT NAD + SYNTHETASE"/>
    <property type="match status" value="1"/>
</dbReference>
<dbReference type="PROSITE" id="PS50263">
    <property type="entry name" value="CN_HYDROLASE"/>
    <property type="match status" value="1"/>
</dbReference>
<dbReference type="PIRSF" id="PIRSF006630">
    <property type="entry name" value="NADS_GAT"/>
    <property type="match status" value="1"/>
</dbReference>
<comment type="similarity">
    <text evidence="2 7 8">In the C-terminal section; belongs to the NAD synthetase family.</text>
</comment>
<dbReference type="GO" id="GO:0009435">
    <property type="term" value="P:NAD+ biosynthetic process"/>
    <property type="evidence" value="ECO:0007669"/>
    <property type="project" value="UniProtKB-UniRule"/>
</dbReference>
<keyword evidence="3 7" id="KW-0436">Ligase</keyword>
<evidence type="ECO:0000259" key="10">
    <source>
        <dbReference type="PROSITE" id="PS50263"/>
    </source>
</evidence>
<dbReference type="Gene3D" id="3.40.50.620">
    <property type="entry name" value="HUPs"/>
    <property type="match status" value="1"/>
</dbReference>
<feature type="binding site" evidence="7">
    <location>
        <position position="121"/>
    </location>
    <ligand>
        <name>L-glutamine</name>
        <dbReference type="ChEBI" id="CHEBI:58359"/>
    </ligand>
</feature>
<evidence type="ECO:0000256" key="2">
    <source>
        <dbReference type="ARBA" id="ARBA00007145"/>
    </source>
</evidence>
<feature type="binding site" evidence="7">
    <location>
        <position position="194"/>
    </location>
    <ligand>
        <name>L-glutamine</name>
        <dbReference type="ChEBI" id="CHEBI:58359"/>
    </ligand>
</feature>
<dbReference type="InterPro" id="IPR003010">
    <property type="entry name" value="C-N_Hydrolase"/>
</dbReference>
<organism evidence="11 12">
    <name type="scientific">candidate division WOR-3 bacterium</name>
    <dbReference type="NCBI Taxonomy" id="2052148"/>
    <lineage>
        <taxon>Bacteria</taxon>
        <taxon>Bacteria division WOR-3</taxon>
    </lineage>
</organism>
<dbReference type="AlphaFoldDB" id="A0A938BNP0"/>
<keyword evidence="4 7" id="KW-0547">Nucleotide-binding</keyword>
<comment type="similarity">
    <text evidence="9">Belongs to the NAD synthetase family.</text>
</comment>
<dbReference type="InterPro" id="IPR014445">
    <property type="entry name" value="Gln-dep_NAD_synthase"/>
</dbReference>
<dbReference type="HAMAP" id="MF_02090">
    <property type="entry name" value="NadE_glutamine_dep"/>
    <property type="match status" value="1"/>
</dbReference>
<evidence type="ECO:0000256" key="9">
    <source>
        <dbReference type="RuleBase" id="RU003811"/>
    </source>
</evidence>
<keyword evidence="5 7" id="KW-0067">ATP-binding</keyword>
<dbReference type="Gene3D" id="3.60.110.10">
    <property type="entry name" value="Carbon-nitrogen hydrolase"/>
    <property type="match status" value="1"/>
</dbReference>
<dbReference type="EMBL" id="VGIR01000002">
    <property type="protein sequence ID" value="MBM3330356.1"/>
    <property type="molecule type" value="Genomic_DNA"/>
</dbReference>
<feature type="active site" description="For glutaminase activity" evidence="7">
    <location>
        <position position="115"/>
    </location>
</feature>
<feature type="binding site" evidence="7">
    <location>
        <position position="188"/>
    </location>
    <ligand>
        <name>L-glutamine</name>
        <dbReference type="ChEBI" id="CHEBI:58359"/>
    </ligand>
</feature>
<dbReference type="CDD" id="cd00553">
    <property type="entry name" value="NAD_synthase"/>
    <property type="match status" value="1"/>
</dbReference>
<comment type="caution">
    <text evidence="7">Lacks conserved residue(s) required for the propagation of feature annotation.</text>
</comment>
<proteinExistence type="inferred from homology"/>
<comment type="function">
    <text evidence="7">Catalyzes the ATP-dependent amidation of deamido-NAD to form NAD. Uses L-glutamine as a nitrogen source.</text>
</comment>
<dbReference type="InterPro" id="IPR003694">
    <property type="entry name" value="NAD_synthase"/>
</dbReference>
<reference evidence="11" key="1">
    <citation type="submission" date="2019-03" db="EMBL/GenBank/DDBJ databases">
        <title>Lake Tanganyika Metagenome-Assembled Genomes (MAGs).</title>
        <authorList>
            <person name="Tran P."/>
        </authorList>
    </citation>
    <scope>NUCLEOTIDE SEQUENCE</scope>
    <source>
        <strain evidence="11">K_DeepCast_150m_m2_040</strain>
    </source>
</reference>
<feature type="active site" description="Nucleophile; for glutaminase activity" evidence="7">
    <location>
        <position position="151"/>
    </location>
</feature>
<feature type="binding site" evidence="7">
    <location>
        <position position="380"/>
    </location>
    <ligand>
        <name>deamido-NAD(+)</name>
        <dbReference type="ChEBI" id="CHEBI:58437"/>
        <note>ligand shared between two neighboring subunits</note>
    </ligand>
</feature>
<comment type="catalytic activity">
    <reaction evidence="7 8">
        <text>deamido-NAD(+) + L-glutamine + ATP + H2O = L-glutamate + AMP + diphosphate + NAD(+) + H(+)</text>
        <dbReference type="Rhea" id="RHEA:24384"/>
        <dbReference type="ChEBI" id="CHEBI:15377"/>
        <dbReference type="ChEBI" id="CHEBI:15378"/>
        <dbReference type="ChEBI" id="CHEBI:29985"/>
        <dbReference type="ChEBI" id="CHEBI:30616"/>
        <dbReference type="ChEBI" id="CHEBI:33019"/>
        <dbReference type="ChEBI" id="CHEBI:57540"/>
        <dbReference type="ChEBI" id="CHEBI:58359"/>
        <dbReference type="ChEBI" id="CHEBI:58437"/>
        <dbReference type="ChEBI" id="CHEBI:456215"/>
        <dbReference type="EC" id="6.3.5.1"/>
    </reaction>
</comment>
<feature type="binding site" evidence="7">
    <location>
        <begin position="297"/>
        <end position="304"/>
    </location>
    <ligand>
        <name>ATP</name>
        <dbReference type="ChEBI" id="CHEBI:30616"/>
    </ligand>
</feature>
<dbReference type="EC" id="6.3.5.1" evidence="7 8"/>
<comment type="caution">
    <text evidence="11">The sequence shown here is derived from an EMBL/GenBank/DDBJ whole genome shotgun (WGS) entry which is preliminary data.</text>
</comment>
<protein>
    <recommendedName>
        <fullName evidence="7 8">Glutamine-dependent NAD(+) synthetase</fullName>
        <ecNumber evidence="7 8">6.3.5.1</ecNumber>
    </recommendedName>
    <alternativeName>
        <fullName evidence="7 8">NAD(+) synthase [glutamine-hydrolyzing]</fullName>
    </alternativeName>
</protein>
<dbReference type="GO" id="GO:0008795">
    <property type="term" value="F:NAD+ synthase activity"/>
    <property type="evidence" value="ECO:0007669"/>
    <property type="project" value="UniProtKB-UniRule"/>
</dbReference>
<evidence type="ECO:0000256" key="7">
    <source>
        <dbReference type="HAMAP-Rule" id="MF_02090"/>
    </source>
</evidence>
<dbReference type="Pfam" id="PF00795">
    <property type="entry name" value="CN_hydrolase"/>
    <property type="match status" value="1"/>
</dbReference>
<evidence type="ECO:0000313" key="11">
    <source>
        <dbReference type="EMBL" id="MBM3330356.1"/>
    </source>
</evidence>
<dbReference type="SUPFAM" id="SSF52402">
    <property type="entry name" value="Adenine nucleotide alpha hydrolases-like"/>
    <property type="match status" value="1"/>
</dbReference>
<evidence type="ECO:0000256" key="6">
    <source>
        <dbReference type="ARBA" id="ARBA00023027"/>
    </source>
</evidence>
<dbReference type="InterPro" id="IPR036526">
    <property type="entry name" value="C-N_Hydrolase_sf"/>
</dbReference>
<dbReference type="GO" id="GO:0005737">
    <property type="term" value="C:cytoplasm"/>
    <property type="evidence" value="ECO:0007669"/>
    <property type="project" value="InterPro"/>
</dbReference>
<dbReference type="GO" id="GO:0005524">
    <property type="term" value="F:ATP binding"/>
    <property type="evidence" value="ECO:0007669"/>
    <property type="project" value="UniProtKB-UniRule"/>
</dbReference>
<feature type="binding site" evidence="7">
    <location>
        <position position="519"/>
    </location>
    <ligand>
        <name>deamido-NAD(+)</name>
        <dbReference type="ChEBI" id="CHEBI:58437"/>
        <note>ligand shared between two neighboring subunits</note>
    </ligand>
</feature>
<dbReference type="InterPro" id="IPR022310">
    <property type="entry name" value="NAD/GMP_synthase"/>
</dbReference>
<dbReference type="FunFam" id="3.40.50.620:FF:000106">
    <property type="entry name" value="Glutamine-dependent NAD(+) synthetase"/>
    <property type="match status" value="1"/>
</dbReference>
<evidence type="ECO:0000256" key="8">
    <source>
        <dbReference type="PIRNR" id="PIRNR006630"/>
    </source>
</evidence>
<dbReference type="GO" id="GO:0004359">
    <property type="term" value="F:glutaminase activity"/>
    <property type="evidence" value="ECO:0007669"/>
    <property type="project" value="InterPro"/>
</dbReference>
<comment type="pathway">
    <text evidence="1 7 8">Cofactor biosynthesis; NAD(+) biosynthesis; NAD(+) from deamido-NAD(+) (L-Gln route): step 1/1.</text>
</comment>
<gene>
    <name evidence="7" type="primary">nadE</name>
    <name evidence="11" type="ORF">FJY68_00735</name>
</gene>
<dbReference type="CDD" id="cd07570">
    <property type="entry name" value="GAT_Gln-NAD-synth"/>
    <property type="match status" value="1"/>
</dbReference>
<accession>A0A938BNP0</accession>
<evidence type="ECO:0000256" key="1">
    <source>
        <dbReference type="ARBA" id="ARBA00005188"/>
    </source>
</evidence>
<dbReference type="Proteomes" id="UP000779900">
    <property type="component" value="Unassembled WGS sequence"/>
</dbReference>
<dbReference type="InterPro" id="IPR014729">
    <property type="entry name" value="Rossmann-like_a/b/a_fold"/>
</dbReference>
<evidence type="ECO:0000256" key="3">
    <source>
        <dbReference type="ARBA" id="ARBA00022598"/>
    </source>
</evidence>
<dbReference type="SUPFAM" id="SSF56317">
    <property type="entry name" value="Carbon-nitrogen hydrolase"/>
    <property type="match status" value="1"/>
</dbReference>
<evidence type="ECO:0000256" key="5">
    <source>
        <dbReference type="ARBA" id="ARBA00022840"/>
    </source>
</evidence>
<dbReference type="PANTHER" id="PTHR23090:SF9">
    <property type="entry name" value="GLUTAMINE-DEPENDENT NAD(+) SYNTHETASE"/>
    <property type="match status" value="1"/>
</dbReference>
<dbReference type="Pfam" id="PF02540">
    <property type="entry name" value="NAD_synthase"/>
    <property type="match status" value="1"/>
</dbReference>
<feature type="binding site" evidence="7">
    <location>
        <position position="404"/>
    </location>
    <ligand>
        <name>ATP</name>
        <dbReference type="ChEBI" id="CHEBI:30616"/>
    </ligand>
</feature>
<evidence type="ECO:0000313" key="12">
    <source>
        <dbReference type="Proteomes" id="UP000779900"/>
    </source>
</evidence>
<dbReference type="NCBIfam" id="TIGR00552">
    <property type="entry name" value="nadE"/>
    <property type="match status" value="1"/>
</dbReference>
<feature type="binding site" evidence="7">
    <location>
        <position position="409"/>
    </location>
    <ligand>
        <name>deamido-NAD(+)</name>
        <dbReference type="ChEBI" id="CHEBI:58437"/>
        <note>ligand shared between two neighboring subunits</note>
    </ligand>
</feature>
<name>A0A938BNP0_UNCW3</name>